<feature type="binding site" evidence="2">
    <location>
        <position position="79"/>
    </location>
    <ligand>
        <name>Mg(2+)</name>
        <dbReference type="ChEBI" id="CHEBI:18420"/>
        <label>3</label>
    </ligand>
</feature>
<dbReference type="PANTHER" id="PTHR30270">
    <property type="entry name" value="THIAMINE-MONOPHOSPHATE KINASE"/>
    <property type="match status" value="1"/>
</dbReference>
<dbReference type="InterPro" id="IPR036921">
    <property type="entry name" value="PurM-like_N_sf"/>
</dbReference>
<keyword evidence="2" id="KW-0460">Magnesium</keyword>
<feature type="binding site" evidence="2">
    <location>
        <position position="79"/>
    </location>
    <ligand>
        <name>Mg(2+)</name>
        <dbReference type="ChEBI" id="CHEBI:18420"/>
        <label>4</label>
    </ligand>
</feature>
<dbReference type="RefSeq" id="WP_025070788.1">
    <property type="nucleotide sequence ID" value="NZ_FUXK01000023.1"/>
</dbReference>
<dbReference type="Pfam" id="PF00586">
    <property type="entry name" value="AIRS"/>
    <property type="match status" value="1"/>
</dbReference>
<keyword evidence="2" id="KW-0067">ATP-binding</keyword>
<feature type="domain" description="PurM-like C-terminal" evidence="5">
    <location>
        <begin position="238"/>
        <end position="327"/>
    </location>
</feature>
<feature type="binding site" evidence="2">
    <location>
        <position position="50"/>
    </location>
    <ligand>
        <name>Mg(2+)</name>
        <dbReference type="ChEBI" id="CHEBI:18420"/>
        <label>2</label>
    </ligand>
</feature>
<comment type="catalytic activity">
    <reaction evidence="2">
        <text>thiamine phosphate + ATP = thiamine diphosphate + ADP</text>
        <dbReference type="Rhea" id="RHEA:15913"/>
        <dbReference type="ChEBI" id="CHEBI:30616"/>
        <dbReference type="ChEBI" id="CHEBI:37575"/>
        <dbReference type="ChEBI" id="CHEBI:58937"/>
        <dbReference type="ChEBI" id="CHEBI:456216"/>
        <dbReference type="EC" id="2.7.4.16"/>
    </reaction>
</comment>
<dbReference type="CDD" id="cd02194">
    <property type="entry name" value="ThiL"/>
    <property type="match status" value="1"/>
</dbReference>
<feature type="binding site" evidence="2">
    <location>
        <position position="49"/>
    </location>
    <ligand>
        <name>Mg(2+)</name>
        <dbReference type="ChEBI" id="CHEBI:18420"/>
        <label>1</label>
    </ligand>
</feature>
<feature type="binding site" evidence="2">
    <location>
        <position position="263"/>
    </location>
    <ligand>
        <name>Mg(2+)</name>
        <dbReference type="ChEBI" id="CHEBI:18420"/>
        <label>5</label>
    </ligand>
</feature>
<comment type="similarity">
    <text evidence="2">Belongs to the thiamine-monophosphate kinase family.</text>
</comment>
<dbReference type="SUPFAM" id="SSF55326">
    <property type="entry name" value="PurM N-terminal domain-like"/>
    <property type="match status" value="1"/>
</dbReference>
<keyword evidence="1 2" id="KW-0784">Thiamine biosynthesis</keyword>
<name>A0A1T4QL78_9BACT</name>
<feature type="binding site" evidence="2">
    <location>
        <position position="365"/>
    </location>
    <ligand>
        <name>substrate</name>
    </ligand>
</feature>
<protein>
    <recommendedName>
        <fullName evidence="2">Thiamine-monophosphate kinase</fullName>
        <shortName evidence="2">TMP kinase</shortName>
        <shortName evidence="2">Thiamine-phosphate kinase</shortName>
        <ecNumber evidence="2">2.7.4.16</ecNumber>
    </recommendedName>
</protein>
<feature type="binding site" evidence="2">
    <location>
        <position position="79"/>
    </location>
    <ligand>
        <name>Mg(2+)</name>
        <dbReference type="ChEBI" id="CHEBI:18420"/>
        <label>2</label>
    </ligand>
</feature>
<dbReference type="eggNOG" id="COG0611">
    <property type="taxonomic scope" value="Bacteria"/>
</dbReference>
<feature type="binding site" evidence="2">
    <location>
        <position position="50"/>
    </location>
    <ligand>
        <name>Mg(2+)</name>
        <dbReference type="ChEBI" id="CHEBI:18420"/>
        <label>1</label>
    </ligand>
</feature>
<organism evidence="6 7">
    <name type="scientific">Segatella oulorum</name>
    <dbReference type="NCBI Taxonomy" id="28136"/>
    <lineage>
        <taxon>Bacteria</taxon>
        <taxon>Pseudomonadati</taxon>
        <taxon>Bacteroidota</taxon>
        <taxon>Bacteroidia</taxon>
        <taxon>Bacteroidales</taxon>
        <taxon>Prevotellaceae</taxon>
        <taxon>Segatella</taxon>
    </lineage>
</organism>
<evidence type="ECO:0000256" key="3">
    <source>
        <dbReference type="SAM" id="Coils"/>
    </source>
</evidence>
<dbReference type="STRING" id="28136.SAMN02745202_01854"/>
<dbReference type="EMBL" id="FUXK01000023">
    <property type="protein sequence ID" value="SKA04387.1"/>
    <property type="molecule type" value="Genomic_DNA"/>
</dbReference>
<dbReference type="InterPro" id="IPR036676">
    <property type="entry name" value="PurM-like_C_sf"/>
</dbReference>
<dbReference type="Gene3D" id="3.90.650.10">
    <property type="entry name" value="PurM-like C-terminal domain"/>
    <property type="match status" value="1"/>
</dbReference>
<feature type="binding site" evidence="2">
    <location>
        <position position="34"/>
    </location>
    <ligand>
        <name>Mg(2+)</name>
        <dbReference type="ChEBI" id="CHEBI:18420"/>
        <label>3</label>
    </ligand>
</feature>
<dbReference type="InterPro" id="IPR016188">
    <property type="entry name" value="PurM-like_N"/>
</dbReference>
<dbReference type="PANTHER" id="PTHR30270:SF0">
    <property type="entry name" value="THIAMINE-MONOPHOSPHATE KINASE"/>
    <property type="match status" value="1"/>
</dbReference>
<accession>A0A1T4QL78</accession>
<feature type="binding site" evidence="2">
    <location>
        <position position="153"/>
    </location>
    <ligand>
        <name>ATP</name>
        <dbReference type="ChEBI" id="CHEBI:30616"/>
    </ligand>
</feature>
<feature type="coiled-coil region" evidence="3">
    <location>
        <begin position="175"/>
        <end position="216"/>
    </location>
</feature>
<reference evidence="6 7" key="1">
    <citation type="submission" date="2017-02" db="EMBL/GenBank/DDBJ databases">
        <authorList>
            <person name="Peterson S.W."/>
        </authorList>
    </citation>
    <scope>NUCLEOTIDE SEQUENCE [LARGE SCALE GENOMIC DNA]</scope>
    <source>
        <strain evidence="6 7">ATCC 43324</strain>
    </source>
</reference>
<feature type="binding site" evidence="2">
    <location>
        <position position="260"/>
    </location>
    <ligand>
        <name>Mg(2+)</name>
        <dbReference type="ChEBI" id="CHEBI:18420"/>
        <label>3</label>
    </ligand>
</feature>
<comment type="miscellaneous">
    <text evidence="2">Reaction mechanism of ThiL seems to utilize a direct, inline transfer of the gamma-phosphate of ATP to TMP rather than a phosphorylated enzyme intermediate.</text>
</comment>
<dbReference type="GO" id="GO:0000287">
    <property type="term" value="F:magnesium ion binding"/>
    <property type="evidence" value="ECO:0007669"/>
    <property type="project" value="UniProtKB-UniRule"/>
</dbReference>
<dbReference type="Proteomes" id="UP000190065">
    <property type="component" value="Unassembled WGS sequence"/>
</dbReference>
<dbReference type="PIRSF" id="PIRSF005303">
    <property type="entry name" value="Thiam_monoph_kin"/>
    <property type="match status" value="1"/>
</dbReference>
<dbReference type="InterPro" id="IPR010918">
    <property type="entry name" value="PurM-like_C_dom"/>
</dbReference>
<evidence type="ECO:0000313" key="6">
    <source>
        <dbReference type="EMBL" id="SKA04387.1"/>
    </source>
</evidence>
<dbReference type="GO" id="GO:0009030">
    <property type="term" value="F:thiamine-phosphate kinase activity"/>
    <property type="evidence" value="ECO:0007669"/>
    <property type="project" value="UniProtKB-UniRule"/>
</dbReference>
<dbReference type="NCBIfam" id="TIGR01379">
    <property type="entry name" value="thiL"/>
    <property type="match status" value="1"/>
</dbReference>
<feature type="binding site" evidence="2">
    <location>
        <position position="34"/>
    </location>
    <ligand>
        <name>Mg(2+)</name>
        <dbReference type="ChEBI" id="CHEBI:18420"/>
        <label>4</label>
    </ligand>
</feature>
<feature type="binding site" evidence="2">
    <location>
        <position position="48"/>
    </location>
    <ligand>
        <name>Mg(2+)</name>
        <dbReference type="ChEBI" id="CHEBI:18420"/>
        <label>4</label>
    </ligand>
</feature>
<feature type="binding site" evidence="2">
    <location>
        <position position="313"/>
    </location>
    <ligand>
        <name>substrate</name>
    </ligand>
</feature>
<keyword evidence="3" id="KW-0175">Coiled coil</keyword>
<evidence type="ECO:0000256" key="2">
    <source>
        <dbReference type="HAMAP-Rule" id="MF_02128"/>
    </source>
</evidence>
<dbReference type="Pfam" id="PF02769">
    <property type="entry name" value="AIRS_C"/>
    <property type="match status" value="1"/>
</dbReference>
<evidence type="ECO:0000256" key="1">
    <source>
        <dbReference type="ARBA" id="ARBA00022977"/>
    </source>
</evidence>
<feature type="binding site" evidence="2">
    <location>
        <position position="127"/>
    </location>
    <ligand>
        <name>Mg(2+)</name>
        <dbReference type="ChEBI" id="CHEBI:18420"/>
        <label>1</label>
    </ligand>
</feature>
<gene>
    <name evidence="2" type="primary">thiL</name>
    <name evidence="6" type="ORF">SAMN02745202_01854</name>
</gene>
<dbReference type="UniPathway" id="UPA00060">
    <property type="reaction ID" value="UER00142"/>
</dbReference>
<feature type="binding site" evidence="2">
    <location>
        <begin position="126"/>
        <end position="127"/>
    </location>
    <ligand>
        <name>ATP</name>
        <dbReference type="ChEBI" id="CHEBI:30616"/>
    </ligand>
</feature>
<feature type="binding site" evidence="2">
    <location>
        <position position="109"/>
    </location>
    <ligand>
        <name>ATP</name>
        <dbReference type="ChEBI" id="CHEBI:30616"/>
    </ligand>
</feature>
<dbReference type="HAMAP" id="MF_02128">
    <property type="entry name" value="TMP_kinase"/>
    <property type="match status" value="1"/>
</dbReference>
<keyword evidence="2" id="KW-0547">Nucleotide-binding</keyword>
<dbReference type="Gene3D" id="3.30.1330.10">
    <property type="entry name" value="PurM-like, N-terminal domain"/>
    <property type="match status" value="1"/>
</dbReference>
<dbReference type="GO" id="GO:0005524">
    <property type="term" value="F:ATP binding"/>
    <property type="evidence" value="ECO:0007669"/>
    <property type="project" value="UniProtKB-UniRule"/>
</dbReference>
<feature type="domain" description="PurM-like N-terminal" evidence="4">
    <location>
        <begin position="32"/>
        <end position="144"/>
    </location>
</feature>
<dbReference type="InterPro" id="IPR006283">
    <property type="entry name" value="ThiL-like"/>
</dbReference>
<keyword evidence="2" id="KW-0808">Transferase</keyword>
<keyword evidence="2 6" id="KW-0418">Kinase</keyword>
<feature type="binding site" evidence="2">
    <location>
        <position position="262"/>
    </location>
    <ligand>
        <name>ATP</name>
        <dbReference type="ChEBI" id="CHEBI:30616"/>
    </ligand>
</feature>
<feature type="binding site" evidence="2">
    <location>
        <position position="57"/>
    </location>
    <ligand>
        <name>substrate</name>
    </ligand>
</feature>
<evidence type="ECO:0000259" key="5">
    <source>
        <dbReference type="Pfam" id="PF02769"/>
    </source>
</evidence>
<comment type="function">
    <text evidence="2">Catalyzes the ATP-dependent phosphorylation of thiamine-monophosphate (TMP) to form thiamine-pyrophosphate (TPP), the active form of vitamin B1.</text>
</comment>
<keyword evidence="2" id="KW-0479">Metal-binding</keyword>
<evidence type="ECO:0000259" key="4">
    <source>
        <dbReference type="Pfam" id="PF00586"/>
    </source>
</evidence>
<dbReference type="AlphaFoldDB" id="A0A1T4QL78"/>
<comment type="pathway">
    <text evidence="2">Cofactor biosynthesis; thiamine diphosphate biosynthesis; thiamine diphosphate from thiamine phosphate: step 1/1.</text>
</comment>
<sequence>MTDIATLGEFGLIKRLTKDIQIKNPSTKYGVGDDCAVLHYPKTETLVTTDMLMEGVHFDLTYMDFFTLGYKSAMVNFSDVFAMNGSPRQIIVSIALSKRFTIEDMDSFYQGMQAACDKWQVDIVGGDTTSSRTGLAISITCIGEAAKEDIVYRNGAKETDLICVTGDLGAAYMGLQILEREKAVYYSQIEDYNKKVNQAKELHDEAKLKALQQQRQAFEDFQPDFAGKEYLLNRQLKPEARGDMIDRLRALNIHPTAMMDISDGLSSELMHICEQSNCGCRIYEKEIPIDYQTAVTAEEFNLNLTTCALNGGEDYELLFTVPIGDHEKIKNMEGVRQIGYITKPNLGCMLVTRDNNEFQLQAQGWNPLQQK</sequence>
<evidence type="ECO:0000313" key="7">
    <source>
        <dbReference type="Proteomes" id="UP000190065"/>
    </source>
</evidence>
<proteinExistence type="inferred from homology"/>
<dbReference type="GO" id="GO:0009228">
    <property type="term" value="P:thiamine biosynthetic process"/>
    <property type="evidence" value="ECO:0007669"/>
    <property type="project" value="UniProtKB-KW"/>
</dbReference>
<dbReference type="SUPFAM" id="SSF56042">
    <property type="entry name" value="PurM C-terminal domain-like"/>
    <property type="match status" value="1"/>
</dbReference>
<dbReference type="EC" id="2.7.4.16" evidence="2"/>
<dbReference type="GO" id="GO:0009229">
    <property type="term" value="P:thiamine diphosphate biosynthetic process"/>
    <property type="evidence" value="ECO:0007669"/>
    <property type="project" value="UniProtKB-UniRule"/>
</dbReference>